<evidence type="ECO:0000256" key="7">
    <source>
        <dbReference type="ARBA" id="ARBA00022679"/>
    </source>
</evidence>
<dbReference type="AlphaFoldDB" id="A0A2W5KRE5"/>
<dbReference type="SMART" id="SM00911">
    <property type="entry name" value="HWE_HK"/>
    <property type="match status" value="1"/>
</dbReference>
<sequence length="405" mass="44067">MLGEGVQGFSERARPPHPVLRTDLSPPGRGEELRQAQMRQPLLGRAAGTAAAIRRTTSDFPRRRLAFRNEPAHTALPRQRAKPRPMLDVSDRRDLIADILRASSDCIKVLGVDGSLLFMSEGGQRVMEIDDVDRFIGCPWPDFWEDAGNAAARRAVELAQAGRPNSFQGMAKTGKGRDRWWDVAVTPIFDEDGRVAQILSISRDITDLKEAEERQRLLMEELGHRIKNTLTVIKALASQTLRDVTERSAVEAFDARLMALASAHDLLLRQDWTSAPIAPIVGAALELHGDPERFSASGPDAVLGPKTALSLALLLNELATNAAKYGALSTPQGRVEIRWEIEAADPDALTLDWREAGGPPAAEPARKGFGSRLIAIGLGTGSADVSYPPEGLVARFRTTMDAAGR</sequence>
<keyword evidence="10 15" id="KW-0418">Kinase</keyword>
<evidence type="ECO:0000259" key="14">
    <source>
        <dbReference type="PROSITE" id="PS50113"/>
    </source>
</evidence>
<accession>A0A2W5KRE5</accession>
<dbReference type="EC" id="2.7.13.3" evidence="2"/>
<dbReference type="Gene3D" id="3.30.450.20">
    <property type="entry name" value="PAS domain"/>
    <property type="match status" value="1"/>
</dbReference>
<dbReference type="InterPro" id="IPR013656">
    <property type="entry name" value="PAS_4"/>
</dbReference>
<comment type="caution">
    <text evidence="15">The sequence shown here is derived from an EMBL/GenBank/DDBJ whole genome shotgun (WGS) entry which is preliminary data.</text>
</comment>
<keyword evidence="11" id="KW-0067">ATP-binding</keyword>
<dbReference type="SUPFAM" id="SSF55785">
    <property type="entry name" value="PYP-like sensor domain (PAS domain)"/>
    <property type="match status" value="1"/>
</dbReference>
<dbReference type="Gene3D" id="3.30.565.10">
    <property type="entry name" value="Histidine kinase-like ATPase, C-terminal domain"/>
    <property type="match status" value="1"/>
</dbReference>
<keyword evidence="4" id="KW-0597">Phosphoprotein</keyword>
<proteinExistence type="predicted"/>
<dbReference type="InterPro" id="IPR000014">
    <property type="entry name" value="PAS"/>
</dbReference>
<keyword evidence="9" id="KW-0547">Nucleotide-binding</keyword>
<evidence type="ECO:0000256" key="10">
    <source>
        <dbReference type="ARBA" id="ARBA00022777"/>
    </source>
</evidence>
<evidence type="ECO:0000256" key="9">
    <source>
        <dbReference type="ARBA" id="ARBA00022741"/>
    </source>
</evidence>
<evidence type="ECO:0000256" key="5">
    <source>
        <dbReference type="ARBA" id="ARBA00022630"/>
    </source>
</evidence>
<evidence type="ECO:0000256" key="12">
    <source>
        <dbReference type="ARBA" id="ARBA00023026"/>
    </source>
</evidence>
<dbReference type="Pfam" id="PF08448">
    <property type="entry name" value="PAS_4"/>
    <property type="match status" value="1"/>
</dbReference>
<evidence type="ECO:0000256" key="4">
    <source>
        <dbReference type="ARBA" id="ARBA00022553"/>
    </source>
</evidence>
<comment type="catalytic activity">
    <reaction evidence="1">
        <text>ATP + protein L-histidine = ADP + protein N-phospho-L-histidine.</text>
        <dbReference type="EC" id="2.7.13.3"/>
    </reaction>
</comment>
<dbReference type="PANTHER" id="PTHR41523:SF7">
    <property type="entry name" value="HISTIDINE KINASE"/>
    <property type="match status" value="1"/>
</dbReference>
<keyword evidence="6" id="KW-0288">FMN</keyword>
<evidence type="ECO:0000256" key="13">
    <source>
        <dbReference type="SAM" id="MobiDB-lite"/>
    </source>
</evidence>
<reference evidence="15 16" key="1">
    <citation type="submission" date="2017-08" db="EMBL/GenBank/DDBJ databases">
        <title>Infants hospitalized years apart are colonized by the same room-sourced microbial strains.</title>
        <authorList>
            <person name="Brooks B."/>
            <person name="Olm M.R."/>
            <person name="Firek B.A."/>
            <person name="Baker R."/>
            <person name="Thomas B.C."/>
            <person name="Morowitz M.J."/>
            <person name="Banfield J.F."/>
        </authorList>
    </citation>
    <scope>NUCLEOTIDE SEQUENCE [LARGE SCALE GENOMIC DNA]</scope>
    <source>
        <strain evidence="15">S2_005_003_R2_43</strain>
    </source>
</reference>
<keyword evidence="7" id="KW-0808">Transferase</keyword>
<feature type="domain" description="PAC" evidence="14">
    <location>
        <begin position="165"/>
        <end position="217"/>
    </location>
</feature>
<dbReference type="InterPro" id="IPR011102">
    <property type="entry name" value="Sig_transdc_His_kinase_HWE"/>
</dbReference>
<dbReference type="InterPro" id="IPR036890">
    <property type="entry name" value="HATPase_C_sf"/>
</dbReference>
<keyword evidence="12" id="KW-0843">Virulence</keyword>
<evidence type="ECO:0000256" key="11">
    <source>
        <dbReference type="ARBA" id="ARBA00022840"/>
    </source>
</evidence>
<dbReference type="GO" id="GO:0004673">
    <property type="term" value="F:protein histidine kinase activity"/>
    <property type="evidence" value="ECO:0007669"/>
    <property type="project" value="UniProtKB-EC"/>
</dbReference>
<evidence type="ECO:0000256" key="1">
    <source>
        <dbReference type="ARBA" id="ARBA00000085"/>
    </source>
</evidence>
<feature type="region of interest" description="Disordered" evidence="13">
    <location>
        <begin position="1"/>
        <end position="34"/>
    </location>
</feature>
<evidence type="ECO:0000256" key="2">
    <source>
        <dbReference type="ARBA" id="ARBA00012438"/>
    </source>
</evidence>
<dbReference type="Proteomes" id="UP000249577">
    <property type="component" value="Unassembled WGS sequence"/>
</dbReference>
<evidence type="ECO:0000313" key="15">
    <source>
        <dbReference type="EMBL" id="PZQ17978.1"/>
    </source>
</evidence>
<dbReference type="PANTHER" id="PTHR41523">
    <property type="entry name" value="TWO-COMPONENT SYSTEM SENSOR PROTEIN"/>
    <property type="match status" value="1"/>
</dbReference>
<organism evidence="15 16">
    <name type="scientific">Ancylobacter novellus</name>
    <name type="common">Thiobacillus novellus</name>
    <dbReference type="NCBI Taxonomy" id="921"/>
    <lineage>
        <taxon>Bacteria</taxon>
        <taxon>Pseudomonadati</taxon>
        <taxon>Pseudomonadota</taxon>
        <taxon>Alphaproteobacteria</taxon>
        <taxon>Hyphomicrobiales</taxon>
        <taxon>Xanthobacteraceae</taxon>
        <taxon>Ancylobacter</taxon>
    </lineage>
</organism>
<gene>
    <name evidence="15" type="ORF">DI565_04460</name>
</gene>
<dbReference type="Pfam" id="PF07536">
    <property type="entry name" value="HWE_HK"/>
    <property type="match status" value="1"/>
</dbReference>
<dbReference type="GO" id="GO:0005524">
    <property type="term" value="F:ATP binding"/>
    <property type="evidence" value="ECO:0007669"/>
    <property type="project" value="UniProtKB-KW"/>
</dbReference>
<dbReference type="PROSITE" id="PS50113">
    <property type="entry name" value="PAC"/>
    <property type="match status" value="1"/>
</dbReference>
<dbReference type="InterPro" id="IPR000700">
    <property type="entry name" value="PAS-assoc_C"/>
</dbReference>
<keyword evidence="8" id="KW-0677">Repeat</keyword>
<evidence type="ECO:0000256" key="8">
    <source>
        <dbReference type="ARBA" id="ARBA00022737"/>
    </source>
</evidence>
<evidence type="ECO:0000256" key="3">
    <source>
        <dbReference type="ARBA" id="ARBA00021740"/>
    </source>
</evidence>
<protein>
    <recommendedName>
        <fullName evidence="3">Blue-light-activated histidine kinase</fullName>
        <ecNumber evidence="2">2.7.13.3</ecNumber>
    </recommendedName>
</protein>
<evidence type="ECO:0000313" key="16">
    <source>
        <dbReference type="Proteomes" id="UP000249577"/>
    </source>
</evidence>
<dbReference type="NCBIfam" id="TIGR00229">
    <property type="entry name" value="sensory_box"/>
    <property type="match status" value="1"/>
</dbReference>
<dbReference type="InterPro" id="IPR035965">
    <property type="entry name" value="PAS-like_dom_sf"/>
</dbReference>
<evidence type="ECO:0000256" key="6">
    <source>
        <dbReference type="ARBA" id="ARBA00022643"/>
    </source>
</evidence>
<name>A0A2W5KRE5_ANCNO</name>
<keyword evidence="5" id="KW-0285">Flavoprotein</keyword>
<dbReference type="EMBL" id="QFPN01000002">
    <property type="protein sequence ID" value="PZQ17978.1"/>
    <property type="molecule type" value="Genomic_DNA"/>
</dbReference>